<protein>
    <submittedName>
        <fullName evidence="2">Carbohydrate kinase</fullName>
    </submittedName>
</protein>
<dbReference type="Pfam" id="PF02782">
    <property type="entry name" value="FGGY_C"/>
    <property type="match status" value="1"/>
</dbReference>
<dbReference type="InterPro" id="IPR043129">
    <property type="entry name" value="ATPase_NBD"/>
</dbReference>
<name>A0AAD1EU82_LACCA</name>
<keyword evidence="2" id="KW-0418">Kinase</keyword>
<evidence type="ECO:0000313" key="2">
    <source>
        <dbReference type="EMBL" id="BAN75621.1"/>
    </source>
</evidence>
<reference evidence="2 3" key="1">
    <citation type="journal article" date="2013" name="PLoS ONE">
        <title>Genomic Adaptation of the Lactobacillus casei Group.</title>
        <authorList>
            <person name="Toh H."/>
            <person name="Oshima K."/>
            <person name="Nakano A."/>
            <person name="Takahata M."/>
            <person name="Murakami M."/>
            <person name="Takaki T."/>
            <person name="Nishiyama H."/>
            <person name="Igimi S."/>
            <person name="Hattori M."/>
            <person name="Morita H."/>
        </authorList>
    </citation>
    <scope>NUCLEOTIDE SEQUENCE [LARGE SCALE GENOMIC DNA]</scope>
    <source>
        <strain evidence="2 3">ATCC 393</strain>
    </source>
</reference>
<evidence type="ECO:0000259" key="1">
    <source>
        <dbReference type="Pfam" id="PF02782"/>
    </source>
</evidence>
<dbReference type="GO" id="GO:0005975">
    <property type="term" value="P:carbohydrate metabolic process"/>
    <property type="evidence" value="ECO:0007669"/>
    <property type="project" value="InterPro"/>
</dbReference>
<dbReference type="InterPro" id="IPR018485">
    <property type="entry name" value="FGGY_C"/>
</dbReference>
<gene>
    <name evidence="2" type="ORF">LBCZ_2453</name>
</gene>
<feature type="domain" description="Carbohydrate kinase FGGY C-terminal" evidence="1">
    <location>
        <begin position="6"/>
        <end position="126"/>
    </location>
</feature>
<proteinExistence type="predicted"/>
<evidence type="ECO:0000313" key="3">
    <source>
        <dbReference type="Proteomes" id="UP000015560"/>
    </source>
</evidence>
<dbReference type="AlphaFoldDB" id="A0AAD1EU82"/>
<dbReference type="Gene3D" id="3.30.420.40">
    <property type="match status" value="1"/>
</dbReference>
<organism evidence="2 3">
    <name type="scientific">Lacticaseibacillus casei DSM 20011 = JCM 1134 = ATCC 393</name>
    <dbReference type="NCBI Taxonomy" id="1423732"/>
    <lineage>
        <taxon>Bacteria</taxon>
        <taxon>Bacillati</taxon>
        <taxon>Bacillota</taxon>
        <taxon>Bacilli</taxon>
        <taxon>Lactobacillales</taxon>
        <taxon>Lactobacillaceae</taxon>
        <taxon>Lacticaseibacillus</taxon>
    </lineage>
</organism>
<dbReference type="EMBL" id="AP012544">
    <property type="protein sequence ID" value="BAN75621.1"/>
    <property type="molecule type" value="Genomic_DNA"/>
</dbReference>
<accession>A0AAD1EU82</accession>
<dbReference type="SUPFAM" id="SSF53067">
    <property type="entry name" value="Actin-like ATPase domain"/>
    <property type="match status" value="1"/>
</dbReference>
<sequence length="187" mass="20473">MVDFGKMTAEAQAAESLHSYIDPNHPLFTGPSRMEEKIEAFLHQTGQPLPQSRGQLMRTVLESLAMTYRQTLFNLEQAAEKPLTKIHMFGGGIQNQLLVQLTADLTQMPVSAGPIEASVTGNIVSQLLVLKKLAPEDVSATMKRSYTVATIQPEGSADLDAHFKVFQQIVERGKAVAAELPPKMEAK</sequence>
<keyword evidence="2" id="KW-0808">Transferase</keyword>
<dbReference type="Proteomes" id="UP000015560">
    <property type="component" value="Chromosome"/>
</dbReference>
<dbReference type="GO" id="GO:0016301">
    <property type="term" value="F:kinase activity"/>
    <property type="evidence" value="ECO:0007669"/>
    <property type="project" value="UniProtKB-KW"/>
</dbReference>